<dbReference type="Proteomes" id="UP001206483">
    <property type="component" value="Unassembled WGS sequence"/>
</dbReference>
<evidence type="ECO:0008006" key="3">
    <source>
        <dbReference type="Google" id="ProtNLM"/>
    </source>
</evidence>
<sequence>MDVVLVVALLLIRHGRNVADKIICSALDAAAAPAGLPAVRGGRPLCPAFLPVVLPFGPALVRAWRVCWVPGCRCLSGGGLGGRQAAVEAVAGVAGALSRYSG</sequence>
<reference evidence="1 2" key="1">
    <citation type="submission" date="2022-06" db="EMBL/GenBank/DDBJ databases">
        <title>Sequencing the genomes of 1000 actinobacteria strains.</title>
        <authorList>
            <person name="Klenk H.-P."/>
        </authorList>
    </citation>
    <scope>NUCLEOTIDE SEQUENCE [LARGE SCALE GENOMIC DNA]</scope>
    <source>
        <strain evidence="1 2">DSM 41656</strain>
    </source>
</reference>
<comment type="caution">
    <text evidence="1">The sequence shown here is derived from an EMBL/GenBank/DDBJ whole genome shotgun (WGS) entry which is preliminary data.</text>
</comment>
<name>A0ABT1J293_9ACTN</name>
<accession>A0ABT1J293</accession>
<evidence type="ECO:0000313" key="2">
    <source>
        <dbReference type="Proteomes" id="UP001206483"/>
    </source>
</evidence>
<proteinExistence type="predicted"/>
<protein>
    <recommendedName>
        <fullName evidence="3">Secreted protein</fullName>
    </recommendedName>
</protein>
<keyword evidence="2" id="KW-1185">Reference proteome</keyword>
<dbReference type="EMBL" id="JAMZDX010000004">
    <property type="protein sequence ID" value="MCP2310856.1"/>
    <property type="molecule type" value="Genomic_DNA"/>
</dbReference>
<evidence type="ECO:0000313" key="1">
    <source>
        <dbReference type="EMBL" id="MCP2310856.1"/>
    </source>
</evidence>
<gene>
    <name evidence="1" type="ORF">FHR36_004019</name>
</gene>
<organism evidence="1 2">
    <name type="scientific">Kitasatospora paracochleata</name>
    <dbReference type="NCBI Taxonomy" id="58354"/>
    <lineage>
        <taxon>Bacteria</taxon>
        <taxon>Bacillati</taxon>
        <taxon>Actinomycetota</taxon>
        <taxon>Actinomycetes</taxon>
        <taxon>Kitasatosporales</taxon>
        <taxon>Streptomycetaceae</taxon>
        <taxon>Kitasatospora</taxon>
    </lineage>
</organism>